<comment type="caution">
    <text evidence="3">The sequence shown here is derived from an EMBL/GenBank/DDBJ whole genome shotgun (WGS) entry which is preliminary data.</text>
</comment>
<feature type="compositionally biased region" description="Low complexity" evidence="1">
    <location>
        <begin position="64"/>
        <end position="74"/>
    </location>
</feature>
<feature type="transmembrane region" description="Helical" evidence="2">
    <location>
        <begin position="12"/>
        <end position="31"/>
    </location>
</feature>
<evidence type="ECO:0000313" key="4">
    <source>
        <dbReference type="Proteomes" id="UP001151699"/>
    </source>
</evidence>
<feature type="compositionally biased region" description="Polar residues" evidence="1">
    <location>
        <begin position="51"/>
        <end position="63"/>
    </location>
</feature>
<protein>
    <submittedName>
        <fullName evidence="3">Uncharacterized protein</fullName>
    </submittedName>
</protein>
<evidence type="ECO:0000256" key="2">
    <source>
        <dbReference type="SAM" id="Phobius"/>
    </source>
</evidence>
<dbReference type="OrthoDB" id="10403684at2759"/>
<dbReference type="Proteomes" id="UP001151699">
    <property type="component" value="Chromosome X"/>
</dbReference>
<keyword evidence="4" id="KW-1185">Reference proteome</keyword>
<reference evidence="3" key="1">
    <citation type="submission" date="2022-07" db="EMBL/GenBank/DDBJ databases">
        <authorList>
            <person name="Trinca V."/>
            <person name="Uliana J.V.C."/>
            <person name="Torres T.T."/>
            <person name="Ward R.J."/>
            <person name="Monesi N."/>
        </authorList>
    </citation>
    <scope>NUCLEOTIDE SEQUENCE</scope>
    <source>
        <strain evidence="3">HSMRA1968</strain>
        <tissue evidence="3">Whole embryos</tissue>
    </source>
</reference>
<sequence length="423" mass="48397">MLKLKIRNICRCCSVGVVAFVVVCGWSIAMINAHPIATTFNLIVESNSKNKSHTTASYGNNPPSSSHHSTQSSSAETIITNQPSTTHFIKYENVIYKLILSTDGKQRRWIYVTPLYNHHNETKGNDASGHTGNKRTVMKVSNAIVPITLSTIRHINDLYENFNHNNHKVNNVKNDDNIQNANVSGALLNTLENFEDDNRKLEDEKLSYIEWKDVSIHKNFKQSNNGTTNESNEYRNMGENHGKEKSFQNGENGRSFNHRRNEFNPFDKNLCANDGVVNKNRFHPLIKNDLVKNVANGNDLSTYQRHDITTIATSLTPSLCHPHSNEFTQNHYRLIEGRHRKYILRSNLFHSDEVTDKHRFGDEYNNSFDPVVLQLILTHHENIIPQPHFWGIRGYGLYSFAAGNDLHNNQPNGAYKIERDFDN</sequence>
<gene>
    <name evidence="3" type="ORF">Bhyg_11012</name>
</gene>
<proteinExistence type="predicted"/>
<keyword evidence="2" id="KW-1133">Transmembrane helix</keyword>
<dbReference type="AlphaFoldDB" id="A0A9Q0RZS7"/>
<evidence type="ECO:0000313" key="3">
    <source>
        <dbReference type="EMBL" id="KAJ6638278.1"/>
    </source>
</evidence>
<organism evidence="3 4">
    <name type="scientific">Pseudolycoriella hygida</name>
    <dbReference type="NCBI Taxonomy" id="35572"/>
    <lineage>
        <taxon>Eukaryota</taxon>
        <taxon>Metazoa</taxon>
        <taxon>Ecdysozoa</taxon>
        <taxon>Arthropoda</taxon>
        <taxon>Hexapoda</taxon>
        <taxon>Insecta</taxon>
        <taxon>Pterygota</taxon>
        <taxon>Neoptera</taxon>
        <taxon>Endopterygota</taxon>
        <taxon>Diptera</taxon>
        <taxon>Nematocera</taxon>
        <taxon>Sciaroidea</taxon>
        <taxon>Sciaridae</taxon>
        <taxon>Pseudolycoriella</taxon>
    </lineage>
</organism>
<keyword evidence="2" id="KW-0812">Transmembrane</keyword>
<keyword evidence="2" id="KW-0472">Membrane</keyword>
<name>A0A9Q0RZS7_9DIPT</name>
<dbReference type="EMBL" id="WJQU01000003">
    <property type="protein sequence ID" value="KAJ6638278.1"/>
    <property type="molecule type" value="Genomic_DNA"/>
</dbReference>
<accession>A0A9Q0RZS7</accession>
<feature type="region of interest" description="Disordered" evidence="1">
    <location>
        <begin position="51"/>
        <end position="76"/>
    </location>
</feature>
<evidence type="ECO:0000256" key="1">
    <source>
        <dbReference type="SAM" id="MobiDB-lite"/>
    </source>
</evidence>